<dbReference type="Proteomes" id="UP001054945">
    <property type="component" value="Unassembled WGS sequence"/>
</dbReference>
<dbReference type="AlphaFoldDB" id="A0AAV4R298"/>
<proteinExistence type="predicted"/>
<comment type="caution">
    <text evidence="1">The sequence shown here is derived from an EMBL/GenBank/DDBJ whole genome shotgun (WGS) entry which is preliminary data.</text>
</comment>
<evidence type="ECO:0000313" key="2">
    <source>
        <dbReference type="Proteomes" id="UP001054945"/>
    </source>
</evidence>
<evidence type="ECO:0000313" key="1">
    <source>
        <dbReference type="EMBL" id="GIY15595.1"/>
    </source>
</evidence>
<protein>
    <submittedName>
        <fullName evidence="1">Uncharacterized protein</fullName>
    </submittedName>
</protein>
<accession>A0AAV4R298</accession>
<keyword evidence="2" id="KW-1185">Reference proteome</keyword>
<gene>
    <name evidence="1" type="ORF">CEXT_602861</name>
</gene>
<name>A0AAV4R298_CAEEX</name>
<dbReference type="EMBL" id="BPLR01007251">
    <property type="protein sequence ID" value="GIY15595.1"/>
    <property type="molecule type" value="Genomic_DNA"/>
</dbReference>
<organism evidence="1 2">
    <name type="scientific">Caerostris extrusa</name>
    <name type="common">Bark spider</name>
    <name type="synonym">Caerostris bankana</name>
    <dbReference type="NCBI Taxonomy" id="172846"/>
    <lineage>
        <taxon>Eukaryota</taxon>
        <taxon>Metazoa</taxon>
        <taxon>Ecdysozoa</taxon>
        <taxon>Arthropoda</taxon>
        <taxon>Chelicerata</taxon>
        <taxon>Arachnida</taxon>
        <taxon>Araneae</taxon>
        <taxon>Araneomorphae</taxon>
        <taxon>Entelegynae</taxon>
        <taxon>Araneoidea</taxon>
        <taxon>Araneidae</taxon>
        <taxon>Caerostris</taxon>
    </lineage>
</organism>
<sequence>MEFNSHRIVFYEYCTCFHIESNSTTLVVTLQYTHSEHIESSFTSIVPFISNRILRVQSLFYDMEFNSHRIVFYEYCTCFHIESNSTTLVVTLQYTHSEHIESSFTSIVPIFISNRILRVQSLFYDMEFNSHRIVFYEYCTCFHIGSNSTTLVVTLQY</sequence>
<reference evidence="1 2" key="1">
    <citation type="submission" date="2021-06" db="EMBL/GenBank/DDBJ databases">
        <title>Caerostris extrusa draft genome.</title>
        <authorList>
            <person name="Kono N."/>
            <person name="Arakawa K."/>
        </authorList>
    </citation>
    <scope>NUCLEOTIDE SEQUENCE [LARGE SCALE GENOMIC DNA]</scope>
</reference>